<feature type="region of interest" description="Disordered" evidence="1">
    <location>
        <begin position="219"/>
        <end position="252"/>
    </location>
</feature>
<keyword evidence="3" id="KW-1185">Reference proteome</keyword>
<accession>D8LUC1</accession>
<dbReference type="AlphaFoldDB" id="D8LUC1"/>
<organism evidence="2 3">
    <name type="scientific">Ectocarpus siliculosus</name>
    <name type="common">Brown alga</name>
    <name type="synonym">Conferva siliculosa</name>
    <dbReference type="NCBI Taxonomy" id="2880"/>
    <lineage>
        <taxon>Eukaryota</taxon>
        <taxon>Sar</taxon>
        <taxon>Stramenopiles</taxon>
        <taxon>Ochrophyta</taxon>
        <taxon>PX clade</taxon>
        <taxon>Phaeophyceae</taxon>
        <taxon>Ectocarpales</taxon>
        <taxon>Ectocarpaceae</taxon>
        <taxon>Ectocarpus</taxon>
    </lineage>
</organism>
<sequence length="399" mass="41782">MASEEQSGLDADMQQQQQPQLEQPPPPPTDQPQQQQPPISVSGELRSHEPPAAGPPRNHANGEAAAATPDEVLALGVLALAGLWSGCWSGIATVIVHKVEKLIRSGSVDVPFRRCAQSLVDLLLQSPGESSLGEDTWRQLSSTQARLPHKLGQVLGIACSLLQRKAVEAADTRAKRKRRRCLSSSMAALKVPTPLPPPCTTGLVTMVGDIAREEEEQEIENMRKTQAAGAERSVNPPLVPPSQVFPPLLQQPLQPVPLPAQLQLSAGTAAPQPERTPPPSHGLYAGAPAAGGTEADFPVLLPHRATSAVPSSFPRPESLGSNGNHHGPPSLSPQEAPRPLAQEGSLAEQSVGAASLASNGNHHGPPSFSPQEVSRPLVQDGSLPEQSLGAASEACPSVP</sequence>
<evidence type="ECO:0000313" key="3">
    <source>
        <dbReference type="Proteomes" id="UP000002630"/>
    </source>
</evidence>
<protein>
    <submittedName>
        <fullName evidence="2">Uncharacterized protein</fullName>
    </submittedName>
</protein>
<dbReference type="EMBL" id="FN649742">
    <property type="protein sequence ID" value="CBN75462.1"/>
    <property type="molecule type" value="Genomic_DNA"/>
</dbReference>
<evidence type="ECO:0000313" key="2">
    <source>
        <dbReference type="EMBL" id="CBN75462.1"/>
    </source>
</evidence>
<feature type="region of interest" description="Disordered" evidence="1">
    <location>
        <begin position="266"/>
        <end position="290"/>
    </location>
</feature>
<proteinExistence type="predicted"/>
<dbReference type="InParanoid" id="D8LUC1"/>
<dbReference type="Proteomes" id="UP000002630">
    <property type="component" value="Linkage Group LG17"/>
</dbReference>
<dbReference type="EMBL" id="FN649232">
    <property type="protein sequence ID" value="CBN75462.1"/>
    <property type="molecule type" value="Genomic_DNA"/>
</dbReference>
<gene>
    <name evidence="2" type="ORF">Esi_0099_0088</name>
</gene>
<feature type="region of interest" description="Disordered" evidence="1">
    <location>
        <begin position="1"/>
        <end position="63"/>
    </location>
</feature>
<feature type="region of interest" description="Disordered" evidence="1">
    <location>
        <begin position="307"/>
        <end position="399"/>
    </location>
</feature>
<name>D8LUC1_ECTSI</name>
<reference evidence="2 3" key="1">
    <citation type="journal article" date="2010" name="Nature">
        <title>The Ectocarpus genome and the independent evolution of multicellularity in brown algae.</title>
        <authorList>
            <person name="Cock J.M."/>
            <person name="Sterck L."/>
            <person name="Rouze P."/>
            <person name="Scornet D."/>
            <person name="Allen A.E."/>
            <person name="Amoutzias G."/>
            <person name="Anthouard V."/>
            <person name="Artiguenave F."/>
            <person name="Aury J.M."/>
            <person name="Badger J.H."/>
            <person name="Beszteri B."/>
            <person name="Billiau K."/>
            <person name="Bonnet E."/>
            <person name="Bothwell J.H."/>
            <person name="Bowler C."/>
            <person name="Boyen C."/>
            <person name="Brownlee C."/>
            <person name="Carrano C.J."/>
            <person name="Charrier B."/>
            <person name="Cho G.Y."/>
            <person name="Coelho S.M."/>
            <person name="Collen J."/>
            <person name="Corre E."/>
            <person name="Da Silva C."/>
            <person name="Delage L."/>
            <person name="Delaroque N."/>
            <person name="Dittami S.M."/>
            <person name="Doulbeau S."/>
            <person name="Elias M."/>
            <person name="Farnham G."/>
            <person name="Gachon C.M."/>
            <person name="Gschloessl B."/>
            <person name="Heesch S."/>
            <person name="Jabbari K."/>
            <person name="Jubin C."/>
            <person name="Kawai H."/>
            <person name="Kimura K."/>
            <person name="Kloareg B."/>
            <person name="Kupper F.C."/>
            <person name="Lang D."/>
            <person name="Le Bail A."/>
            <person name="Leblanc C."/>
            <person name="Lerouge P."/>
            <person name="Lohr M."/>
            <person name="Lopez P.J."/>
            <person name="Martens C."/>
            <person name="Maumus F."/>
            <person name="Michel G."/>
            <person name="Miranda-Saavedra D."/>
            <person name="Morales J."/>
            <person name="Moreau H."/>
            <person name="Motomura T."/>
            <person name="Nagasato C."/>
            <person name="Napoli C.A."/>
            <person name="Nelson D.R."/>
            <person name="Nyvall-Collen P."/>
            <person name="Peters A.F."/>
            <person name="Pommier C."/>
            <person name="Potin P."/>
            <person name="Poulain J."/>
            <person name="Quesneville H."/>
            <person name="Read B."/>
            <person name="Rensing S.A."/>
            <person name="Ritter A."/>
            <person name="Rousvoal S."/>
            <person name="Samanta M."/>
            <person name="Samson G."/>
            <person name="Schroeder D.C."/>
            <person name="Segurens B."/>
            <person name="Strittmatter M."/>
            <person name="Tonon T."/>
            <person name="Tregear J.W."/>
            <person name="Valentin K."/>
            <person name="von Dassow P."/>
            <person name="Yamagishi T."/>
            <person name="Van de Peer Y."/>
            <person name="Wincker P."/>
        </authorList>
    </citation>
    <scope>NUCLEOTIDE SEQUENCE [LARGE SCALE GENOMIC DNA]</scope>
    <source>
        <strain evidence="3">Ec32 / CCAP1310/4</strain>
    </source>
</reference>
<evidence type="ECO:0000256" key="1">
    <source>
        <dbReference type="SAM" id="MobiDB-lite"/>
    </source>
</evidence>